<comment type="caution">
    <text evidence="1">The sequence shown here is derived from an EMBL/GenBank/DDBJ whole genome shotgun (WGS) entry which is preliminary data.</text>
</comment>
<dbReference type="AlphaFoldDB" id="A0AAW0ADR3"/>
<dbReference type="Proteomes" id="UP001362999">
    <property type="component" value="Unassembled WGS sequence"/>
</dbReference>
<name>A0AAW0ADR3_9AGAR</name>
<evidence type="ECO:0000313" key="2">
    <source>
        <dbReference type="Proteomes" id="UP001362999"/>
    </source>
</evidence>
<keyword evidence="2" id="KW-1185">Reference proteome</keyword>
<proteinExistence type="predicted"/>
<protein>
    <submittedName>
        <fullName evidence="1">Uncharacterized protein</fullName>
    </submittedName>
</protein>
<dbReference type="EMBL" id="JAWWNJ010000071">
    <property type="protein sequence ID" value="KAK7007359.1"/>
    <property type="molecule type" value="Genomic_DNA"/>
</dbReference>
<evidence type="ECO:0000313" key="1">
    <source>
        <dbReference type="EMBL" id="KAK7007359.1"/>
    </source>
</evidence>
<gene>
    <name evidence="1" type="ORF">R3P38DRAFT_3212356</name>
</gene>
<reference evidence="1 2" key="1">
    <citation type="journal article" date="2024" name="J Genomics">
        <title>Draft genome sequencing and assembly of Favolaschia claudopus CIRM-BRFM 2984 isolated from oak limbs.</title>
        <authorList>
            <person name="Navarro D."/>
            <person name="Drula E."/>
            <person name="Chaduli D."/>
            <person name="Cazenave R."/>
            <person name="Ahrendt S."/>
            <person name="Wang J."/>
            <person name="Lipzen A."/>
            <person name="Daum C."/>
            <person name="Barry K."/>
            <person name="Grigoriev I.V."/>
            <person name="Favel A."/>
            <person name="Rosso M.N."/>
            <person name="Martin F."/>
        </authorList>
    </citation>
    <scope>NUCLEOTIDE SEQUENCE [LARGE SCALE GENOMIC DNA]</scope>
    <source>
        <strain evidence="1 2">CIRM-BRFM 2984</strain>
    </source>
</reference>
<accession>A0AAW0ADR3</accession>
<sequence>MLFLGHNFDKLSCAFPKHGINSDYGPFISSRVASRGKLFQEASSLTKIIAWLQGKQRPIEDANSVFVVGGGALDIRTSVKLHSSKLLPCFDSGMHTECVRLSPFSVFSIDWTLPIVLQATESANINIILSERLDLVSSTSSHSTVRTTTRCIIHVDLVMLPLPLPL</sequence>
<organism evidence="1 2">
    <name type="scientific">Favolaschia claudopus</name>
    <dbReference type="NCBI Taxonomy" id="2862362"/>
    <lineage>
        <taxon>Eukaryota</taxon>
        <taxon>Fungi</taxon>
        <taxon>Dikarya</taxon>
        <taxon>Basidiomycota</taxon>
        <taxon>Agaricomycotina</taxon>
        <taxon>Agaricomycetes</taxon>
        <taxon>Agaricomycetidae</taxon>
        <taxon>Agaricales</taxon>
        <taxon>Marasmiineae</taxon>
        <taxon>Mycenaceae</taxon>
        <taxon>Favolaschia</taxon>
    </lineage>
</organism>